<proteinExistence type="predicted"/>
<sequence length="151" mass="16257">MPVTFGVWSLGHTSSAIHVHLSRVANALAGQNWVALSQPSYCTVLYCTVLYCTVLYCTVLYHRTVPCCAFPACVDTTLHILIRLQGVTIVAVCTGAAIVRHSAGCSDMGRCLSNTSQAWPGQSPQCRDMSSGCACFAFLPVWALRPGSRPF</sequence>
<evidence type="ECO:0000313" key="2">
    <source>
        <dbReference type="Proteomes" id="UP000246740"/>
    </source>
</evidence>
<name>A0A317XHL8_9BASI</name>
<evidence type="ECO:0000313" key="1">
    <source>
        <dbReference type="EMBL" id="PWY97764.1"/>
    </source>
</evidence>
<dbReference type="Proteomes" id="UP000246740">
    <property type="component" value="Unassembled WGS sequence"/>
</dbReference>
<accession>A0A317XHL8</accession>
<keyword evidence="2" id="KW-1185">Reference proteome</keyword>
<reference evidence="1 2" key="1">
    <citation type="journal article" date="2018" name="Mol. Biol. Evol.">
        <title>Broad Genomic Sampling Reveals a Smut Pathogenic Ancestry of the Fungal Clade Ustilaginomycotina.</title>
        <authorList>
            <person name="Kijpornyongpan T."/>
            <person name="Mondo S.J."/>
            <person name="Barry K."/>
            <person name="Sandor L."/>
            <person name="Lee J."/>
            <person name="Lipzen A."/>
            <person name="Pangilinan J."/>
            <person name="LaButti K."/>
            <person name="Hainaut M."/>
            <person name="Henrissat B."/>
            <person name="Grigoriev I.V."/>
            <person name="Spatafora J.W."/>
            <person name="Aime M.C."/>
        </authorList>
    </citation>
    <scope>NUCLEOTIDE SEQUENCE [LARGE SCALE GENOMIC DNA]</scope>
    <source>
        <strain evidence="1 2">MCA 3645</strain>
    </source>
</reference>
<gene>
    <name evidence="1" type="ORF">BCV70DRAFT_45221</name>
</gene>
<organism evidence="1 2">
    <name type="scientific">Testicularia cyperi</name>
    <dbReference type="NCBI Taxonomy" id="1882483"/>
    <lineage>
        <taxon>Eukaryota</taxon>
        <taxon>Fungi</taxon>
        <taxon>Dikarya</taxon>
        <taxon>Basidiomycota</taxon>
        <taxon>Ustilaginomycotina</taxon>
        <taxon>Ustilaginomycetes</taxon>
        <taxon>Ustilaginales</taxon>
        <taxon>Anthracoideaceae</taxon>
        <taxon>Testicularia</taxon>
    </lineage>
</organism>
<dbReference type="AlphaFoldDB" id="A0A317XHL8"/>
<protein>
    <submittedName>
        <fullName evidence="1">Uncharacterized protein</fullName>
    </submittedName>
</protein>
<dbReference type="EMBL" id="KZ819202">
    <property type="protein sequence ID" value="PWY97764.1"/>
    <property type="molecule type" value="Genomic_DNA"/>
</dbReference>
<dbReference type="InParanoid" id="A0A317XHL8"/>